<dbReference type="EMBL" id="SIJK02000061">
    <property type="protein sequence ID" value="MBP1468261.1"/>
    <property type="molecule type" value="Genomic_DNA"/>
</dbReference>
<gene>
    <name evidence="1" type="ORF">EYB53_021300</name>
</gene>
<comment type="caution">
    <text evidence="1">The sequence shown here is derived from an EMBL/GenBank/DDBJ whole genome shotgun (WGS) entry which is preliminary data.</text>
</comment>
<accession>A0ABS4DFN7</accession>
<proteinExistence type="predicted"/>
<evidence type="ECO:0008006" key="3">
    <source>
        <dbReference type="Google" id="ProtNLM"/>
    </source>
</evidence>
<evidence type="ECO:0000313" key="1">
    <source>
        <dbReference type="EMBL" id="MBP1468261.1"/>
    </source>
</evidence>
<organism evidence="1 2">
    <name type="scientific">Candidatus Chloroploca mongolica</name>
    <dbReference type="NCBI Taxonomy" id="2528176"/>
    <lineage>
        <taxon>Bacteria</taxon>
        <taxon>Bacillati</taxon>
        <taxon>Chloroflexota</taxon>
        <taxon>Chloroflexia</taxon>
        <taxon>Chloroflexales</taxon>
        <taxon>Chloroflexineae</taxon>
        <taxon>Oscillochloridaceae</taxon>
        <taxon>Candidatus Chloroploca</taxon>
    </lineage>
</organism>
<name>A0ABS4DFN7_9CHLR</name>
<protein>
    <recommendedName>
        <fullName evidence="3">CopG family transcriptional regulator</fullName>
    </recommendedName>
</protein>
<dbReference type="RefSeq" id="WP_135480840.1">
    <property type="nucleotide sequence ID" value="NZ_SIJK02000061.1"/>
</dbReference>
<keyword evidence="2" id="KW-1185">Reference proteome</keyword>
<evidence type="ECO:0000313" key="2">
    <source>
        <dbReference type="Proteomes" id="UP001193081"/>
    </source>
</evidence>
<reference evidence="1 2" key="1">
    <citation type="submission" date="2021-03" db="EMBL/GenBank/DDBJ databases">
        <authorList>
            <person name="Grouzdev D.S."/>
        </authorList>
    </citation>
    <scope>NUCLEOTIDE SEQUENCE [LARGE SCALE GENOMIC DNA]</scope>
    <source>
        <strain evidence="1 2">M50-1</strain>
    </source>
</reference>
<sequence length="98" mass="11180">MSQPEFPTELKLRPRPVTRVELKVPTETYEHLERIAEARDMSVDALMKLYIGQGLRQELTQRFADQVLELTAHVLARHGQSPNQVEAILREIRSGTGS</sequence>
<dbReference type="Proteomes" id="UP001193081">
    <property type="component" value="Unassembled WGS sequence"/>
</dbReference>